<evidence type="ECO:0000313" key="1">
    <source>
        <dbReference type="EMBL" id="KAI4364625.1"/>
    </source>
</evidence>
<dbReference type="Proteomes" id="UP001057402">
    <property type="component" value="Chromosome 6"/>
</dbReference>
<organism evidence="1 2">
    <name type="scientific">Melastoma candidum</name>
    <dbReference type="NCBI Taxonomy" id="119954"/>
    <lineage>
        <taxon>Eukaryota</taxon>
        <taxon>Viridiplantae</taxon>
        <taxon>Streptophyta</taxon>
        <taxon>Embryophyta</taxon>
        <taxon>Tracheophyta</taxon>
        <taxon>Spermatophyta</taxon>
        <taxon>Magnoliopsida</taxon>
        <taxon>eudicotyledons</taxon>
        <taxon>Gunneridae</taxon>
        <taxon>Pentapetalae</taxon>
        <taxon>rosids</taxon>
        <taxon>malvids</taxon>
        <taxon>Myrtales</taxon>
        <taxon>Melastomataceae</taxon>
        <taxon>Melastomatoideae</taxon>
        <taxon>Melastomateae</taxon>
        <taxon>Melastoma</taxon>
    </lineage>
</organism>
<name>A0ACB9QGX0_9MYRT</name>
<proteinExistence type="predicted"/>
<comment type="caution">
    <text evidence="1">The sequence shown here is derived from an EMBL/GenBank/DDBJ whole genome shotgun (WGS) entry which is preliminary data.</text>
</comment>
<dbReference type="EMBL" id="CM042885">
    <property type="protein sequence ID" value="KAI4364625.1"/>
    <property type="molecule type" value="Genomic_DNA"/>
</dbReference>
<keyword evidence="2" id="KW-1185">Reference proteome</keyword>
<evidence type="ECO:0000313" key="2">
    <source>
        <dbReference type="Proteomes" id="UP001057402"/>
    </source>
</evidence>
<protein>
    <submittedName>
        <fullName evidence="1">Uncharacterized protein</fullName>
    </submittedName>
</protein>
<accession>A0ACB9QGX0</accession>
<gene>
    <name evidence="1" type="ORF">MLD38_020690</name>
</gene>
<reference evidence="2" key="1">
    <citation type="journal article" date="2023" name="Front. Plant Sci.">
        <title>Chromosomal-level genome assembly of Melastoma candidum provides insights into trichome evolution.</title>
        <authorList>
            <person name="Zhong Y."/>
            <person name="Wu W."/>
            <person name="Sun C."/>
            <person name="Zou P."/>
            <person name="Liu Y."/>
            <person name="Dai S."/>
            <person name="Zhou R."/>
        </authorList>
    </citation>
    <scope>NUCLEOTIDE SEQUENCE [LARGE SCALE GENOMIC DNA]</scope>
</reference>
<sequence>MELPQEIVEIIVSLTGPLDACRVACVSSTFRLAADSDNVWSQFLHSDYLSLKDLYFRLCDGHVLLYGGRSGKKCLMISVRAISFFWVGTPLNWQWISVIESRFPYPVEQSTLQRQSKLQRLELGRMLIDERRAMLREDERKRPRDRNDGWLEMEIGEAFSGSGRREGPRQGEVEMMECSVMTGNVVLSFRG</sequence>